<reference evidence="1 4" key="2">
    <citation type="submission" date="2022-05" db="EMBL/GenBank/DDBJ databases">
        <title>Genome Sequencing of Bee-Associated Microbes.</title>
        <authorList>
            <person name="Dunlap C."/>
        </authorList>
    </citation>
    <scope>NUCLEOTIDE SEQUENCE [LARGE SCALE GENOMIC DNA]</scope>
    <source>
        <strain evidence="1 4">NRRL B-23120</strain>
    </source>
</reference>
<dbReference type="EMBL" id="CP026520">
    <property type="protein sequence ID" value="QAV18852.1"/>
    <property type="molecule type" value="Genomic_DNA"/>
</dbReference>
<dbReference type="RefSeq" id="WP_042227657.1">
    <property type="nucleotide sequence ID" value="NZ_CP026520.1"/>
</dbReference>
<keyword evidence="4" id="KW-1185">Reference proteome</keyword>
<accession>A0A410WX43</accession>
<organism evidence="2 3">
    <name type="scientific">Paenibacillus chitinolyticus</name>
    <dbReference type="NCBI Taxonomy" id="79263"/>
    <lineage>
        <taxon>Bacteria</taxon>
        <taxon>Bacillati</taxon>
        <taxon>Bacillota</taxon>
        <taxon>Bacilli</taxon>
        <taxon>Bacillales</taxon>
        <taxon>Paenibacillaceae</taxon>
        <taxon>Paenibacillus</taxon>
    </lineage>
</organism>
<dbReference type="Proteomes" id="UP001527202">
    <property type="component" value="Unassembled WGS sequence"/>
</dbReference>
<proteinExistence type="predicted"/>
<evidence type="ECO:0000313" key="1">
    <source>
        <dbReference type="EMBL" id="MCY9599641.1"/>
    </source>
</evidence>
<dbReference type="Proteomes" id="UP000288943">
    <property type="component" value="Chromosome"/>
</dbReference>
<dbReference type="KEGG" id="pchi:PC41400_14665"/>
<protein>
    <submittedName>
        <fullName evidence="2">Uncharacterized protein</fullName>
    </submittedName>
</protein>
<dbReference type="EMBL" id="JAMDMJ010000053">
    <property type="protein sequence ID" value="MCY9599641.1"/>
    <property type="molecule type" value="Genomic_DNA"/>
</dbReference>
<dbReference type="AlphaFoldDB" id="A0A410WX43"/>
<reference evidence="2 3" key="1">
    <citation type="submission" date="2018-01" db="EMBL/GenBank/DDBJ databases">
        <title>The whole genome sequencing and assembly of Paenibacillus chitinolyticus KCCM 41400 strain.</title>
        <authorList>
            <person name="Kim J.-Y."/>
            <person name="Park M.-K."/>
            <person name="Lee Y.-J."/>
            <person name="Yi H."/>
            <person name="Bahn Y.-S."/>
            <person name="Kim J.F."/>
            <person name="Lee D.-W."/>
        </authorList>
    </citation>
    <scope>NUCLEOTIDE SEQUENCE [LARGE SCALE GENOMIC DNA]</scope>
    <source>
        <strain evidence="2 3">KCCM 41400</strain>
    </source>
</reference>
<evidence type="ECO:0000313" key="2">
    <source>
        <dbReference type="EMBL" id="QAV18852.1"/>
    </source>
</evidence>
<sequence>MIWHVGYDGAAMPVEALTKQEAENKAKTYLDVKGTKCNLIYAQEASSGYLEWINDFGINVIR</sequence>
<evidence type="ECO:0000313" key="4">
    <source>
        <dbReference type="Proteomes" id="UP001527202"/>
    </source>
</evidence>
<name>A0A410WX43_9BACL</name>
<evidence type="ECO:0000313" key="3">
    <source>
        <dbReference type="Proteomes" id="UP000288943"/>
    </source>
</evidence>
<dbReference type="GeneID" id="95376056"/>
<gene>
    <name evidence="1" type="ORF">M5X16_28250</name>
    <name evidence="2" type="ORF">PC41400_14665</name>
</gene>